<feature type="compositionally biased region" description="Acidic residues" evidence="1">
    <location>
        <begin position="19"/>
        <end position="31"/>
    </location>
</feature>
<sequence>MWDEVDVENEEHGGGVSDIETESSSEDDENQENIPPPAAAPASELNVGQPAVRRSKRTASKERHVYVEDDPVGAPGVQLDTTLKHTPLDLFKLFFTPTVVRELCNTTNKYAAENTVGKSYTWSDVDVQEFYHFLGMLQYASLVKLPSVQDYWTRDCVMRQAIPPSIMTQTRFQSLMWNLHLSIPEEDEENDLHKGTPHHNRLFRVQSLFDHMRAACKSSYHPRRELAVDERMVATKAKTGFTQYIRNKPTKWGIKLYVMADSSNGYTVDFSIYTGKNFDSSPQGLSYDAVMDLVQPGFLGTGYHIYVDNFYTSPKLFGALADLKFGACGTYREGRKGCPSSQGVLTKKSPRGTVHWLRQDPVVFVKWMDTREVSMCSTIHPAYASDTVRKKVKSRDGKYSVVEVPCPVPVLEYNKYMGGVDRSDQLIQYYSTRRRLVRELFGVEKTGVPVKRQTSHLPVGCAKDFTSSNRATAGCRRCQHCSAKGVRNTTPWKCQACDVPLCLLLDRNCFAEWHA</sequence>
<feature type="region of interest" description="Disordered" evidence="1">
    <location>
        <begin position="1"/>
        <end position="62"/>
    </location>
</feature>
<comment type="caution">
    <text evidence="3">The sequence shown here is derived from an EMBL/GenBank/DDBJ whole genome shotgun (WGS) entry which is preliminary data.</text>
</comment>
<dbReference type="PANTHER" id="PTHR46599:SF3">
    <property type="entry name" value="PIGGYBAC TRANSPOSABLE ELEMENT-DERIVED PROTEIN 4"/>
    <property type="match status" value="1"/>
</dbReference>
<dbReference type="EMBL" id="JBHFQA010000014">
    <property type="protein sequence ID" value="KAL2088029.1"/>
    <property type="molecule type" value="Genomic_DNA"/>
</dbReference>
<proteinExistence type="predicted"/>
<reference evidence="3 4" key="1">
    <citation type="submission" date="2024-09" db="EMBL/GenBank/DDBJ databases">
        <title>A chromosome-level genome assembly of Gray's grenadier anchovy, Coilia grayii.</title>
        <authorList>
            <person name="Fu Z."/>
        </authorList>
    </citation>
    <scope>NUCLEOTIDE SEQUENCE [LARGE SCALE GENOMIC DNA]</scope>
    <source>
        <strain evidence="3">G4</strain>
        <tissue evidence="3">Muscle</tissue>
    </source>
</reference>
<dbReference type="PANTHER" id="PTHR46599">
    <property type="entry name" value="PIGGYBAC TRANSPOSABLE ELEMENT-DERIVED PROTEIN 4"/>
    <property type="match status" value="1"/>
</dbReference>
<gene>
    <name evidence="3" type="ORF">ACEWY4_016857</name>
</gene>
<evidence type="ECO:0000313" key="3">
    <source>
        <dbReference type="EMBL" id="KAL2088029.1"/>
    </source>
</evidence>
<protein>
    <recommendedName>
        <fullName evidence="2">PiggyBac transposable element-derived protein domain-containing protein</fullName>
    </recommendedName>
</protein>
<keyword evidence="4" id="KW-1185">Reference proteome</keyword>
<evidence type="ECO:0000259" key="2">
    <source>
        <dbReference type="Pfam" id="PF13843"/>
    </source>
</evidence>
<feature type="domain" description="PiggyBac transposable element-derived protein" evidence="2">
    <location>
        <begin position="86"/>
        <end position="435"/>
    </location>
</feature>
<evidence type="ECO:0000256" key="1">
    <source>
        <dbReference type="SAM" id="MobiDB-lite"/>
    </source>
</evidence>
<evidence type="ECO:0000313" key="4">
    <source>
        <dbReference type="Proteomes" id="UP001591681"/>
    </source>
</evidence>
<dbReference type="Proteomes" id="UP001591681">
    <property type="component" value="Unassembled WGS sequence"/>
</dbReference>
<dbReference type="AlphaFoldDB" id="A0ABD1JMJ8"/>
<accession>A0ABD1JMJ8</accession>
<dbReference type="Pfam" id="PF13843">
    <property type="entry name" value="DDE_Tnp_1_7"/>
    <property type="match status" value="1"/>
</dbReference>
<name>A0ABD1JMJ8_9TELE</name>
<dbReference type="InterPro" id="IPR029526">
    <property type="entry name" value="PGBD"/>
</dbReference>
<organism evidence="3 4">
    <name type="scientific">Coilia grayii</name>
    <name type="common">Gray's grenadier anchovy</name>
    <dbReference type="NCBI Taxonomy" id="363190"/>
    <lineage>
        <taxon>Eukaryota</taxon>
        <taxon>Metazoa</taxon>
        <taxon>Chordata</taxon>
        <taxon>Craniata</taxon>
        <taxon>Vertebrata</taxon>
        <taxon>Euteleostomi</taxon>
        <taxon>Actinopterygii</taxon>
        <taxon>Neopterygii</taxon>
        <taxon>Teleostei</taxon>
        <taxon>Clupei</taxon>
        <taxon>Clupeiformes</taxon>
        <taxon>Clupeoidei</taxon>
        <taxon>Engraulidae</taxon>
        <taxon>Coilinae</taxon>
        <taxon>Coilia</taxon>
    </lineage>
</organism>